<keyword evidence="3" id="KW-0067">ATP-binding</keyword>
<evidence type="ECO:0000313" key="4">
    <source>
        <dbReference type="EMBL" id="CAE6508671.1"/>
    </source>
</evidence>
<proteinExistence type="inferred from homology"/>
<name>A0A8H3D3V4_9AGAM</name>
<dbReference type="PROSITE" id="PS01036">
    <property type="entry name" value="HSP70_3"/>
    <property type="match status" value="1"/>
</dbReference>
<dbReference type="Gene3D" id="3.90.640.10">
    <property type="entry name" value="Actin, Chain A, domain 4"/>
    <property type="match status" value="1"/>
</dbReference>
<dbReference type="SUPFAM" id="SSF53067">
    <property type="entry name" value="Actin-like ATPase domain"/>
    <property type="match status" value="2"/>
</dbReference>
<dbReference type="InterPro" id="IPR043129">
    <property type="entry name" value="ATPase_NBD"/>
</dbReference>
<dbReference type="GO" id="GO:0140662">
    <property type="term" value="F:ATP-dependent protein folding chaperone"/>
    <property type="evidence" value="ECO:0007669"/>
    <property type="project" value="InterPro"/>
</dbReference>
<reference evidence="4" key="1">
    <citation type="submission" date="2021-01" db="EMBL/GenBank/DDBJ databases">
        <authorList>
            <person name="Kaushik A."/>
        </authorList>
    </citation>
    <scope>NUCLEOTIDE SEQUENCE</scope>
    <source>
        <strain evidence="4">Type strain: AG8-Rh-89/</strain>
    </source>
</reference>
<dbReference type="EMBL" id="CAJMWZ010005609">
    <property type="protein sequence ID" value="CAE6508671.1"/>
    <property type="molecule type" value="Genomic_DNA"/>
</dbReference>
<dbReference type="InterPro" id="IPR018181">
    <property type="entry name" value="Heat_shock_70_CS"/>
</dbReference>
<dbReference type="Gene3D" id="3.30.420.40">
    <property type="match status" value="3"/>
</dbReference>
<organism evidence="4 5">
    <name type="scientific">Rhizoctonia solani</name>
    <dbReference type="NCBI Taxonomy" id="456999"/>
    <lineage>
        <taxon>Eukaryota</taxon>
        <taxon>Fungi</taxon>
        <taxon>Dikarya</taxon>
        <taxon>Basidiomycota</taxon>
        <taxon>Agaricomycotina</taxon>
        <taxon>Agaricomycetes</taxon>
        <taxon>Cantharellales</taxon>
        <taxon>Ceratobasidiaceae</taxon>
        <taxon>Rhizoctonia</taxon>
    </lineage>
</organism>
<dbReference type="PROSITE" id="PS00297">
    <property type="entry name" value="HSP70_1"/>
    <property type="match status" value="1"/>
</dbReference>
<evidence type="ECO:0000256" key="1">
    <source>
        <dbReference type="ARBA" id="ARBA00007381"/>
    </source>
</evidence>
<evidence type="ECO:0000313" key="5">
    <source>
        <dbReference type="Proteomes" id="UP000663850"/>
    </source>
</evidence>
<dbReference type="Proteomes" id="UP000663850">
    <property type="component" value="Unassembled WGS sequence"/>
</dbReference>
<keyword evidence="2" id="KW-0547">Nucleotide-binding</keyword>
<dbReference type="GO" id="GO:0005524">
    <property type="term" value="F:ATP binding"/>
    <property type="evidence" value="ECO:0007669"/>
    <property type="project" value="UniProtKB-KW"/>
</dbReference>
<sequence>MSLNPNSPPPKIYVPRPMIPDTPKLTTIASAQEESHHAFIISRFEPRDGSESSRGLVIGIDLGTTYSCVGIYRHGHVDIVPNGQGHRTTPSWVGFRDEGRSLSVVSILNEPTTAAIAYGLDKKYTHSKIIVYDLGGGTFDVSLLSIHNGIYEVLATAGDSHLGGDDFDNRIIEHFLAEHRSQTGVDVSSIPRAMARLKREAEQAKRTLSTQLAVSIEIESLHNGRDFSVTLTRAKFEQLNIDLFRRTLEPIRRVLDEARLSKADVNEIVLVGGSTRIPRVRQLLKDFFGGKEPSQGIHPDEAVAIGASLRAGVLSGPDELENITLVDVCPFTLGIEMDGTVQIYLWAYETN</sequence>
<comment type="similarity">
    <text evidence="1">Belongs to the heat shock protein 70 family.</text>
</comment>
<evidence type="ECO:0000256" key="3">
    <source>
        <dbReference type="ARBA" id="ARBA00022840"/>
    </source>
</evidence>
<dbReference type="PROSITE" id="PS00329">
    <property type="entry name" value="HSP70_2"/>
    <property type="match status" value="1"/>
</dbReference>
<protein>
    <submittedName>
        <fullName evidence="4">Uncharacterized protein</fullName>
    </submittedName>
</protein>
<dbReference type="Pfam" id="PF00012">
    <property type="entry name" value="HSP70"/>
    <property type="match status" value="2"/>
</dbReference>
<dbReference type="PANTHER" id="PTHR19375">
    <property type="entry name" value="HEAT SHOCK PROTEIN 70KDA"/>
    <property type="match status" value="1"/>
</dbReference>
<dbReference type="FunFam" id="3.90.640.10:FF:000002">
    <property type="entry name" value="Heat shock 70 kDa"/>
    <property type="match status" value="1"/>
</dbReference>
<dbReference type="PRINTS" id="PR00301">
    <property type="entry name" value="HEATSHOCK70"/>
</dbReference>
<evidence type="ECO:0000256" key="2">
    <source>
        <dbReference type="ARBA" id="ARBA00022741"/>
    </source>
</evidence>
<dbReference type="FunFam" id="3.30.420.40:FF:000028">
    <property type="entry name" value="heat shock 70 kDa protein-like"/>
    <property type="match status" value="1"/>
</dbReference>
<gene>
    <name evidence="4" type="ORF">RDB_LOCUS104012</name>
</gene>
<dbReference type="InterPro" id="IPR013126">
    <property type="entry name" value="Hsp_70_fam"/>
</dbReference>
<comment type="caution">
    <text evidence="4">The sequence shown here is derived from an EMBL/GenBank/DDBJ whole genome shotgun (WGS) entry which is preliminary data.</text>
</comment>
<accession>A0A8H3D3V4</accession>
<dbReference type="AlphaFoldDB" id="A0A8H3D3V4"/>